<name>A0A8R2JN80_ACYPI</name>
<protein>
    <submittedName>
        <fullName evidence="2">Uncharacterized protein</fullName>
    </submittedName>
</protein>
<proteinExistence type="predicted"/>
<dbReference type="AlphaFoldDB" id="A0A8R2JN80"/>
<dbReference type="OrthoDB" id="10534001at2759"/>
<dbReference type="Proteomes" id="UP000007819">
    <property type="component" value="Chromosome A1"/>
</dbReference>
<accession>A0A8R2JN80</accession>
<feature type="transmembrane region" description="Helical" evidence="1">
    <location>
        <begin position="22"/>
        <end position="43"/>
    </location>
</feature>
<reference evidence="2" key="2">
    <citation type="submission" date="2022-06" db="UniProtKB">
        <authorList>
            <consortium name="EnsemblMetazoa"/>
        </authorList>
    </citation>
    <scope>IDENTIFICATION</scope>
</reference>
<evidence type="ECO:0000256" key="1">
    <source>
        <dbReference type="SAM" id="Phobius"/>
    </source>
</evidence>
<evidence type="ECO:0000313" key="2">
    <source>
        <dbReference type="EnsemblMetazoa" id="XP_029342868.1"/>
    </source>
</evidence>
<organism evidence="2 3">
    <name type="scientific">Acyrthosiphon pisum</name>
    <name type="common">Pea aphid</name>
    <dbReference type="NCBI Taxonomy" id="7029"/>
    <lineage>
        <taxon>Eukaryota</taxon>
        <taxon>Metazoa</taxon>
        <taxon>Ecdysozoa</taxon>
        <taxon>Arthropoda</taxon>
        <taxon>Hexapoda</taxon>
        <taxon>Insecta</taxon>
        <taxon>Pterygota</taxon>
        <taxon>Neoptera</taxon>
        <taxon>Paraneoptera</taxon>
        <taxon>Hemiptera</taxon>
        <taxon>Sternorrhyncha</taxon>
        <taxon>Aphidomorpha</taxon>
        <taxon>Aphidoidea</taxon>
        <taxon>Aphididae</taxon>
        <taxon>Macrosiphini</taxon>
        <taxon>Acyrthosiphon</taxon>
    </lineage>
</organism>
<reference evidence="3" key="1">
    <citation type="submission" date="2010-06" db="EMBL/GenBank/DDBJ databases">
        <authorList>
            <person name="Jiang H."/>
            <person name="Abraham K."/>
            <person name="Ali S."/>
            <person name="Alsbrooks S.L."/>
            <person name="Anim B.N."/>
            <person name="Anosike U.S."/>
            <person name="Attaway T."/>
            <person name="Bandaranaike D.P."/>
            <person name="Battles P.K."/>
            <person name="Bell S.N."/>
            <person name="Bell A.V."/>
            <person name="Beltran B."/>
            <person name="Bickham C."/>
            <person name="Bustamante Y."/>
            <person name="Caleb T."/>
            <person name="Canada A."/>
            <person name="Cardenas V."/>
            <person name="Carter K."/>
            <person name="Chacko J."/>
            <person name="Chandrabose M.N."/>
            <person name="Chavez D."/>
            <person name="Chavez A."/>
            <person name="Chen L."/>
            <person name="Chu H.-S."/>
            <person name="Claassen K.J."/>
            <person name="Cockrell R."/>
            <person name="Collins M."/>
            <person name="Cooper J.A."/>
            <person name="Cree A."/>
            <person name="Curry S.M."/>
            <person name="Da Y."/>
            <person name="Dao M.D."/>
            <person name="Das B."/>
            <person name="Davila M.-L."/>
            <person name="Davy-Carroll L."/>
            <person name="Denson S."/>
            <person name="Dinh H."/>
            <person name="Ebong V.E."/>
            <person name="Edwards J.R."/>
            <person name="Egan A."/>
            <person name="El-Daye J."/>
            <person name="Escobedo L."/>
            <person name="Fernandez S."/>
            <person name="Fernando P.R."/>
            <person name="Flagg N."/>
            <person name="Forbes L.D."/>
            <person name="Fowler R.G."/>
            <person name="Fu Q."/>
            <person name="Gabisi R.A."/>
            <person name="Ganer J."/>
            <person name="Garbino Pronczuk A."/>
            <person name="Garcia R.M."/>
            <person name="Garner T."/>
            <person name="Garrett T.E."/>
            <person name="Gonzalez D.A."/>
            <person name="Hamid H."/>
            <person name="Hawkins E.S."/>
            <person name="Hirani K."/>
            <person name="Hogues M.E."/>
            <person name="Hollins B."/>
            <person name="Hsiao C.-H."/>
            <person name="Jabil R."/>
            <person name="James M.L."/>
            <person name="Jhangiani S.N."/>
            <person name="Johnson B."/>
            <person name="Johnson Q."/>
            <person name="Joshi V."/>
            <person name="Kalu J.B."/>
            <person name="Kam C."/>
            <person name="Kashfia A."/>
            <person name="Keebler J."/>
            <person name="Kisamo H."/>
            <person name="Kovar C.L."/>
            <person name="Lago L.A."/>
            <person name="Lai C.-Y."/>
            <person name="Laidlaw J."/>
            <person name="Lara F."/>
            <person name="Le T.-K."/>
            <person name="Lee S.L."/>
            <person name="Legall F.H."/>
            <person name="Lemon S.J."/>
            <person name="Lewis L.R."/>
            <person name="Li B."/>
            <person name="Liu Y."/>
            <person name="Liu Y.-S."/>
            <person name="Lopez J."/>
            <person name="Lozado R.J."/>
            <person name="Lu J."/>
            <person name="Madu R.C."/>
            <person name="Maheshwari M."/>
            <person name="Maheshwari R."/>
            <person name="Malloy K."/>
            <person name="Martinez E."/>
            <person name="Mathew T."/>
            <person name="Mercado I.C."/>
            <person name="Mercado C."/>
            <person name="Meyer B."/>
            <person name="Montgomery K."/>
            <person name="Morgan M.B."/>
            <person name="Munidasa M."/>
            <person name="Nazareth L.V."/>
            <person name="Nelson J."/>
            <person name="Ng B.M."/>
            <person name="Nguyen N.B."/>
            <person name="Nguyen P.Q."/>
            <person name="Nguyen T."/>
            <person name="Obregon M."/>
            <person name="Okwuonu G.O."/>
            <person name="Onwere C.G."/>
            <person name="Orozco G."/>
            <person name="Parra A."/>
            <person name="Patel S."/>
            <person name="Patil S."/>
            <person name="Perez A."/>
            <person name="Perez Y."/>
            <person name="Pham C."/>
            <person name="Primus E.L."/>
            <person name="Pu L.-L."/>
            <person name="Puazo M."/>
            <person name="Qin X."/>
            <person name="Quiroz J.B."/>
            <person name="Reese J."/>
            <person name="Richards S."/>
            <person name="Rives C.M."/>
            <person name="Robberts R."/>
            <person name="Ruiz S.J."/>
            <person name="Ruiz M.J."/>
            <person name="Santibanez J."/>
            <person name="Schneider B.W."/>
            <person name="Sisson I."/>
            <person name="Smith M."/>
            <person name="Sodergren E."/>
            <person name="Song X.-Z."/>
            <person name="Song B.B."/>
            <person name="Summersgill H."/>
            <person name="Thelus R."/>
            <person name="Thornton R.D."/>
            <person name="Trejos Z.Y."/>
            <person name="Usmani K."/>
            <person name="Vattathil S."/>
            <person name="Villasana D."/>
            <person name="Walker D.L."/>
            <person name="Wang S."/>
            <person name="Wang K."/>
            <person name="White C.S."/>
            <person name="Williams A.C."/>
            <person name="Williamson J."/>
            <person name="Wilson K."/>
            <person name="Woghiren I.O."/>
            <person name="Woodworth J.R."/>
            <person name="Worley K.C."/>
            <person name="Wright R.A."/>
            <person name="Wu W."/>
            <person name="Young L."/>
            <person name="Zhang L."/>
            <person name="Zhang J."/>
            <person name="Zhu Y."/>
            <person name="Muzny D.M."/>
            <person name="Weinstock G."/>
            <person name="Gibbs R.A."/>
        </authorList>
    </citation>
    <scope>NUCLEOTIDE SEQUENCE [LARGE SCALE GENOMIC DNA]</scope>
    <source>
        <strain evidence="3">LSR1</strain>
    </source>
</reference>
<dbReference type="KEGG" id="api:115033706"/>
<dbReference type="RefSeq" id="XP_029342868.1">
    <property type="nucleotide sequence ID" value="XM_029487008.1"/>
</dbReference>
<sequence>MHLDLLDHFQFMKYQFLLLNRFQIHIPVGIFGVFIDLSICLPWNFGKVQSIKKETYNQNQKQCSININDDICSLSYSNNNVRHKRGPGNRNEHQLNEAQVFILFMGFVIEHVVRRFLSPAYQDYTITILNQEKTLQDVLQVSNGVCEHPHKQSSRVIDFSFMYDSNTGRVLDQPMANFLNLTPTEQYISLLQHMINVFQKNPPTTDLNNIREFQRKVKAVVTNRQSDLFHYKGKLDVVIQEQSSICIELINNMIQSQINHDRILRLWMELNRLLENYIAVHTDWSHDELKK</sequence>
<keyword evidence="1" id="KW-1133">Transmembrane helix</keyword>
<dbReference type="GeneID" id="115033706"/>
<keyword evidence="1" id="KW-0812">Transmembrane</keyword>
<dbReference type="EnsemblMetazoa" id="XM_029487008.1">
    <property type="protein sequence ID" value="XP_029342868.1"/>
    <property type="gene ID" value="LOC115033706"/>
</dbReference>
<keyword evidence="3" id="KW-1185">Reference proteome</keyword>
<evidence type="ECO:0000313" key="3">
    <source>
        <dbReference type="Proteomes" id="UP000007819"/>
    </source>
</evidence>
<keyword evidence="1" id="KW-0472">Membrane</keyword>